<dbReference type="EMBL" id="MRVG01000002">
    <property type="protein sequence ID" value="PMB71709.1"/>
    <property type="molecule type" value="Genomic_DNA"/>
</dbReference>
<sequence>MAGITTTWMHSSQAGLELTEIEFSYTGGLFKDGAAHEPAGTCTTAIIFVQRLTNTAQLARTLATPCSPVLKTSAAAVIPAVQRIAPAPCTCTARQKPNDDDKTGVGTAAKPGHVPYTTKTRGGTSVQLNSSPAGSGISGNTTASKSDVKDDGGDKQKGRG</sequence>
<accession>A0A2N6NWQ8</accession>
<name>A0A2N6NWQ8_BEABA</name>
<evidence type="ECO:0000313" key="3">
    <source>
        <dbReference type="Proteomes" id="UP000235728"/>
    </source>
</evidence>
<evidence type="ECO:0000313" key="2">
    <source>
        <dbReference type="EMBL" id="PMB71709.1"/>
    </source>
</evidence>
<evidence type="ECO:0000256" key="1">
    <source>
        <dbReference type="SAM" id="MobiDB-lite"/>
    </source>
</evidence>
<proteinExistence type="predicted"/>
<organism evidence="2 3">
    <name type="scientific">Beauveria bassiana</name>
    <name type="common">White muscardine disease fungus</name>
    <name type="synonym">Tritirachium shiotae</name>
    <dbReference type="NCBI Taxonomy" id="176275"/>
    <lineage>
        <taxon>Eukaryota</taxon>
        <taxon>Fungi</taxon>
        <taxon>Dikarya</taxon>
        <taxon>Ascomycota</taxon>
        <taxon>Pezizomycotina</taxon>
        <taxon>Sordariomycetes</taxon>
        <taxon>Hypocreomycetidae</taxon>
        <taxon>Hypocreales</taxon>
        <taxon>Cordycipitaceae</taxon>
        <taxon>Beauveria</taxon>
    </lineage>
</organism>
<feature type="region of interest" description="Disordered" evidence="1">
    <location>
        <begin position="91"/>
        <end position="160"/>
    </location>
</feature>
<feature type="compositionally biased region" description="Polar residues" evidence="1">
    <location>
        <begin position="117"/>
        <end position="144"/>
    </location>
</feature>
<dbReference type="Proteomes" id="UP000235728">
    <property type="component" value="Unassembled WGS sequence"/>
</dbReference>
<comment type="caution">
    <text evidence="2">The sequence shown here is derived from an EMBL/GenBank/DDBJ whole genome shotgun (WGS) entry which is preliminary data.</text>
</comment>
<feature type="compositionally biased region" description="Basic and acidic residues" evidence="1">
    <location>
        <begin position="146"/>
        <end position="160"/>
    </location>
</feature>
<protein>
    <submittedName>
        <fullName evidence="2">Uncharacterized protein</fullName>
    </submittedName>
</protein>
<dbReference type="AlphaFoldDB" id="A0A2N6NWQ8"/>
<gene>
    <name evidence="2" type="ORF">BM221_001805</name>
</gene>
<reference evidence="2 3" key="1">
    <citation type="journal article" date="2016" name="Appl. Microbiol. Biotechnol.">
        <title>Characterization of T-DNA insertion mutants with decreased virulence in the entomopathogenic fungus Beauveria bassiana JEF-007.</title>
        <authorList>
            <person name="Kim S."/>
            <person name="Lee S.J."/>
            <person name="Nai Y.S."/>
            <person name="Yu J.S."/>
            <person name="Lee M.R."/>
            <person name="Yang Y.T."/>
            <person name="Kim J.S."/>
        </authorList>
    </citation>
    <scope>NUCLEOTIDE SEQUENCE [LARGE SCALE GENOMIC DNA]</scope>
    <source>
        <strain evidence="2 3">JEF-007</strain>
    </source>
</reference>